<name>A0ABS9EBH9_9FLAO</name>
<organism evidence="2 3">
    <name type="scientific">Gillisia lutea</name>
    <dbReference type="NCBI Taxonomy" id="2909668"/>
    <lineage>
        <taxon>Bacteria</taxon>
        <taxon>Pseudomonadati</taxon>
        <taxon>Bacteroidota</taxon>
        <taxon>Flavobacteriia</taxon>
        <taxon>Flavobacteriales</taxon>
        <taxon>Flavobacteriaceae</taxon>
        <taxon>Gillisia</taxon>
    </lineage>
</organism>
<accession>A0ABS9EBH9</accession>
<reference evidence="2" key="1">
    <citation type="submission" date="2022-01" db="EMBL/GenBank/DDBJ databases">
        <title>Gillisia lutea sp. nov., isolated from marine plastic residues from the Malvarosa beach (Valencia, Spain).</title>
        <authorList>
            <person name="Vidal-Verdu A."/>
            <person name="Molina-Menor E."/>
            <person name="Satari L."/>
            <person name="Pascual J."/>
            <person name="Pereto J."/>
            <person name="Porcar M."/>
        </authorList>
    </citation>
    <scope>NUCLEOTIDE SEQUENCE</scope>
    <source>
        <strain evidence="2">M10.2A</strain>
    </source>
</reference>
<evidence type="ECO:0000259" key="1">
    <source>
        <dbReference type="Pfam" id="PF03372"/>
    </source>
</evidence>
<comment type="caution">
    <text evidence="2">The sequence shown here is derived from an EMBL/GenBank/DDBJ whole genome shotgun (WGS) entry which is preliminary data.</text>
</comment>
<evidence type="ECO:0000313" key="3">
    <source>
        <dbReference type="Proteomes" id="UP001179363"/>
    </source>
</evidence>
<dbReference type="PANTHER" id="PTHR12121">
    <property type="entry name" value="CARBON CATABOLITE REPRESSOR PROTEIN 4"/>
    <property type="match status" value="1"/>
</dbReference>
<keyword evidence="2" id="KW-0540">Nuclease</keyword>
<dbReference type="Proteomes" id="UP001179363">
    <property type="component" value="Unassembled WGS sequence"/>
</dbReference>
<keyword evidence="3" id="KW-1185">Reference proteome</keyword>
<dbReference type="GO" id="GO:0004519">
    <property type="term" value="F:endonuclease activity"/>
    <property type="evidence" value="ECO:0007669"/>
    <property type="project" value="UniProtKB-KW"/>
</dbReference>
<dbReference type="InterPro" id="IPR005135">
    <property type="entry name" value="Endo/exonuclease/phosphatase"/>
</dbReference>
<dbReference type="PANTHER" id="PTHR12121:SF36">
    <property type="entry name" value="ENDONUCLEASE_EXONUCLEASE_PHOSPHATASE DOMAIN-CONTAINING PROTEIN"/>
    <property type="match status" value="1"/>
</dbReference>
<sequence>MKKLTALIILLIGGILHAQELSVLTYNIKYDATNDTINGWANRKNFLISQLNFNHPDIFGIQEGLHHQLEDIKEGLPNYEYFGVGRDNGDEKGEFTAIFYNSEKVELLEQDTFWLSETPDVPSIGWDAAYKRICTYGIFKLKGASEKIIVFNTHFDHRGIIAREKSAFLVLKQIEKINKGDLPVVLMGDFNLELNTAGVKAILKKLKDTHSVAGTAAFGPEGTFNGFHFEEPVTRKIDFVFSSSNIQVVKSGILSDAKNCKYPSDHFPVYVELKLGED</sequence>
<dbReference type="SUPFAM" id="SSF56219">
    <property type="entry name" value="DNase I-like"/>
    <property type="match status" value="1"/>
</dbReference>
<protein>
    <submittedName>
        <fullName evidence="2">Endonuclease/exonuclease/phosphatase family protein</fullName>
    </submittedName>
</protein>
<keyword evidence="2" id="KW-0255">Endonuclease</keyword>
<proteinExistence type="predicted"/>
<evidence type="ECO:0000313" key="2">
    <source>
        <dbReference type="EMBL" id="MCF4100251.1"/>
    </source>
</evidence>
<dbReference type="RefSeq" id="WP_236132400.1">
    <property type="nucleotide sequence ID" value="NZ_JAKGTH010000006.1"/>
</dbReference>
<dbReference type="CDD" id="cd09083">
    <property type="entry name" value="EEP-1"/>
    <property type="match status" value="1"/>
</dbReference>
<dbReference type="InterPro" id="IPR036691">
    <property type="entry name" value="Endo/exonu/phosph_ase_sf"/>
</dbReference>
<gene>
    <name evidence="2" type="ORF">L1I30_01105</name>
</gene>
<dbReference type="Pfam" id="PF03372">
    <property type="entry name" value="Exo_endo_phos"/>
    <property type="match status" value="1"/>
</dbReference>
<dbReference type="EMBL" id="JAKGTH010000006">
    <property type="protein sequence ID" value="MCF4100251.1"/>
    <property type="molecule type" value="Genomic_DNA"/>
</dbReference>
<keyword evidence="2" id="KW-0378">Hydrolase</keyword>
<dbReference type="Gene3D" id="3.60.10.10">
    <property type="entry name" value="Endonuclease/exonuclease/phosphatase"/>
    <property type="match status" value="1"/>
</dbReference>
<dbReference type="InterPro" id="IPR050410">
    <property type="entry name" value="CCR4/nocturin_mRNA_transcr"/>
</dbReference>
<feature type="domain" description="Endonuclease/exonuclease/phosphatase" evidence="1">
    <location>
        <begin position="24"/>
        <end position="266"/>
    </location>
</feature>